<name>A0A0B1TCJ1_OESDE</name>
<comment type="cofactor">
    <cofactor evidence="2 3">
        <name>Zn(2+)</name>
        <dbReference type="ChEBI" id="CHEBI:29105"/>
    </cofactor>
    <text evidence="2 3">Binds 1 zinc ion per subunit.</text>
</comment>
<dbReference type="EC" id="3.4.24.-" evidence="3"/>
<comment type="caution">
    <text evidence="2">Lacks conserved residue(s) required for the propagation of feature annotation.</text>
</comment>
<dbReference type="PANTHER" id="PTHR10127:SF880">
    <property type="entry name" value="ZINC METALLOPROTEINASE NAS-5"/>
    <property type="match status" value="1"/>
</dbReference>
<dbReference type="GO" id="GO:0004222">
    <property type="term" value="F:metalloendopeptidase activity"/>
    <property type="evidence" value="ECO:0007669"/>
    <property type="project" value="UniProtKB-UniRule"/>
</dbReference>
<keyword evidence="6" id="KW-1185">Reference proteome</keyword>
<dbReference type="AlphaFoldDB" id="A0A0B1TCJ1"/>
<keyword evidence="1" id="KW-1015">Disulfide bond</keyword>
<feature type="binding site" evidence="2">
    <location>
        <position position="179"/>
    </location>
    <ligand>
        <name>Zn(2+)</name>
        <dbReference type="ChEBI" id="CHEBI:29105"/>
        <note>catalytic</note>
    </ligand>
</feature>
<feature type="active site" evidence="2">
    <location>
        <position position="176"/>
    </location>
</feature>
<keyword evidence="2 3" id="KW-0378">Hydrolase</keyword>
<dbReference type="InterPro" id="IPR034035">
    <property type="entry name" value="Astacin-like_dom"/>
</dbReference>
<dbReference type="InterPro" id="IPR001506">
    <property type="entry name" value="Peptidase_M12A"/>
</dbReference>
<dbReference type="SUPFAM" id="SSF55486">
    <property type="entry name" value="Metalloproteases ('zincins'), catalytic domain"/>
    <property type="match status" value="1"/>
</dbReference>
<keyword evidence="3" id="KW-0732">Signal</keyword>
<feature type="chain" id="PRO_5005110174" description="Metalloendopeptidase" evidence="3">
    <location>
        <begin position="22"/>
        <end position="273"/>
    </location>
</feature>
<dbReference type="MEROPS" id="M12.A45"/>
<dbReference type="PROSITE" id="PS51864">
    <property type="entry name" value="ASTACIN"/>
    <property type="match status" value="1"/>
</dbReference>
<dbReference type="EMBL" id="KN550715">
    <property type="protein sequence ID" value="KHJ93547.1"/>
    <property type="molecule type" value="Genomic_DNA"/>
</dbReference>
<accession>A0A0B1TCJ1</accession>
<dbReference type="Gene3D" id="3.40.390.10">
    <property type="entry name" value="Collagenase (Catalytic Domain)"/>
    <property type="match status" value="1"/>
</dbReference>
<dbReference type="InterPro" id="IPR024079">
    <property type="entry name" value="MetalloPept_cat_dom_sf"/>
</dbReference>
<dbReference type="SMART" id="SM00235">
    <property type="entry name" value="ZnMc"/>
    <property type="match status" value="1"/>
</dbReference>
<dbReference type="PRINTS" id="PR00480">
    <property type="entry name" value="ASTACIN"/>
</dbReference>
<evidence type="ECO:0000256" key="1">
    <source>
        <dbReference type="ARBA" id="ARBA00023157"/>
    </source>
</evidence>
<gene>
    <name evidence="5" type="ORF">OESDEN_06540</name>
</gene>
<dbReference type="PANTHER" id="PTHR10127">
    <property type="entry name" value="DISCOIDIN, CUB, EGF, LAMININ , AND ZINC METALLOPROTEASE DOMAIN CONTAINING"/>
    <property type="match status" value="1"/>
</dbReference>
<sequence>MDGNIALTLFLFLLTVNQSSAEREVINIFEQNDGIDILQLRNKEKIPKFPVLRTPAARCSSNFTYNYSKMFNALYKDSALKWNLRDSDGNYVIPYTFYARYDPEEMSSFREAINRIEANTCIRFKERTDEHDYIEIQNQVGEGCYTNVGRIGGKGILMLESNYRRTCMKPEVVIHELMHVVGLWHEHQRYDRDRYIKVHYENINKDYWIQFKKVSPFQSTTYKVPYDYKSVMHYSKTAFALDGRISMETLNPRFQVHFSLTCRNRNSLPHVCC</sequence>
<keyword evidence="2 3" id="KW-0482">Metalloprotease</keyword>
<dbReference type="OrthoDB" id="7721051at2759"/>
<dbReference type="InterPro" id="IPR006026">
    <property type="entry name" value="Peptidase_Metallo"/>
</dbReference>
<evidence type="ECO:0000313" key="5">
    <source>
        <dbReference type="EMBL" id="KHJ93547.1"/>
    </source>
</evidence>
<feature type="signal peptide" evidence="3">
    <location>
        <begin position="1"/>
        <end position="21"/>
    </location>
</feature>
<dbReference type="Pfam" id="PF01400">
    <property type="entry name" value="Astacin"/>
    <property type="match status" value="1"/>
</dbReference>
<keyword evidence="2 3" id="KW-0645">Protease</keyword>
<reference evidence="5 6" key="1">
    <citation type="submission" date="2014-03" db="EMBL/GenBank/DDBJ databases">
        <title>Draft genome of the hookworm Oesophagostomum dentatum.</title>
        <authorList>
            <person name="Mitreva M."/>
        </authorList>
    </citation>
    <scope>NUCLEOTIDE SEQUENCE [LARGE SCALE GENOMIC DNA]</scope>
    <source>
        <strain evidence="5 6">OD-Hann</strain>
    </source>
</reference>
<keyword evidence="2 3" id="KW-0862">Zinc</keyword>
<dbReference type="GO" id="GO:0008270">
    <property type="term" value="F:zinc ion binding"/>
    <property type="evidence" value="ECO:0007669"/>
    <property type="project" value="UniProtKB-UniRule"/>
</dbReference>
<evidence type="ECO:0000256" key="3">
    <source>
        <dbReference type="RuleBase" id="RU361183"/>
    </source>
</evidence>
<evidence type="ECO:0000259" key="4">
    <source>
        <dbReference type="PROSITE" id="PS51864"/>
    </source>
</evidence>
<feature type="domain" description="Peptidase M12A" evidence="4">
    <location>
        <begin position="72"/>
        <end position="273"/>
    </location>
</feature>
<feature type="binding site" evidence="2">
    <location>
        <position position="185"/>
    </location>
    <ligand>
        <name>Zn(2+)</name>
        <dbReference type="ChEBI" id="CHEBI:29105"/>
        <note>catalytic</note>
    </ligand>
</feature>
<keyword evidence="2 3" id="KW-0479">Metal-binding</keyword>
<dbReference type="Proteomes" id="UP000053660">
    <property type="component" value="Unassembled WGS sequence"/>
</dbReference>
<proteinExistence type="predicted"/>
<organism evidence="5 6">
    <name type="scientific">Oesophagostomum dentatum</name>
    <name type="common">Nodular worm</name>
    <dbReference type="NCBI Taxonomy" id="61180"/>
    <lineage>
        <taxon>Eukaryota</taxon>
        <taxon>Metazoa</taxon>
        <taxon>Ecdysozoa</taxon>
        <taxon>Nematoda</taxon>
        <taxon>Chromadorea</taxon>
        <taxon>Rhabditida</taxon>
        <taxon>Rhabditina</taxon>
        <taxon>Rhabditomorpha</taxon>
        <taxon>Strongyloidea</taxon>
        <taxon>Strongylidae</taxon>
        <taxon>Oesophagostomum</taxon>
    </lineage>
</organism>
<evidence type="ECO:0000256" key="2">
    <source>
        <dbReference type="PROSITE-ProRule" id="PRU01211"/>
    </source>
</evidence>
<feature type="binding site" evidence="2">
    <location>
        <position position="175"/>
    </location>
    <ligand>
        <name>Zn(2+)</name>
        <dbReference type="ChEBI" id="CHEBI:29105"/>
        <note>catalytic</note>
    </ligand>
</feature>
<evidence type="ECO:0000313" key="6">
    <source>
        <dbReference type="Proteomes" id="UP000053660"/>
    </source>
</evidence>
<dbReference type="GO" id="GO:0006508">
    <property type="term" value="P:proteolysis"/>
    <property type="evidence" value="ECO:0007669"/>
    <property type="project" value="UniProtKB-KW"/>
</dbReference>
<protein>
    <recommendedName>
        <fullName evidence="3">Metalloendopeptidase</fullName>
        <ecNumber evidence="3">3.4.24.-</ecNumber>
    </recommendedName>
</protein>
<dbReference type="CDD" id="cd04280">
    <property type="entry name" value="ZnMc_astacin_like"/>
    <property type="match status" value="1"/>
</dbReference>